<keyword evidence="5" id="KW-0547">Nucleotide-binding</keyword>
<dbReference type="CDD" id="cd18548">
    <property type="entry name" value="ABC_6TM_Tm287_like"/>
    <property type="match status" value="1"/>
</dbReference>
<reference evidence="12 13" key="1">
    <citation type="submission" date="2015-11" db="EMBL/GenBank/DDBJ databases">
        <title>Draft genome sequences of new species of the genus Lactobacillus isolated from orchardgrass silage.</title>
        <authorList>
            <person name="Tohno M."/>
            <person name="Tanizawa Y."/>
            <person name="Arita M."/>
        </authorList>
    </citation>
    <scope>NUCLEOTIDE SEQUENCE [LARGE SCALE GENOMIC DNA]</scope>
    <source>
        <strain evidence="12 13">IWT25</strain>
    </source>
</reference>
<dbReference type="OrthoDB" id="9770415at2"/>
<name>A0A1Z5IW21_9LACO</name>
<dbReference type="Gene3D" id="3.40.50.300">
    <property type="entry name" value="P-loop containing nucleotide triphosphate hydrolases"/>
    <property type="match status" value="1"/>
</dbReference>
<dbReference type="InterPro" id="IPR039421">
    <property type="entry name" value="Type_1_exporter"/>
</dbReference>
<dbReference type="SUPFAM" id="SSF52540">
    <property type="entry name" value="P-loop containing nucleoside triphosphate hydrolases"/>
    <property type="match status" value="1"/>
</dbReference>
<keyword evidence="3" id="KW-1003">Cell membrane</keyword>
<feature type="domain" description="ABC transporter" evidence="10">
    <location>
        <begin position="334"/>
        <end position="569"/>
    </location>
</feature>
<protein>
    <submittedName>
        <fullName evidence="12">Multidrug ABC transporter ATP-binding and permease protein</fullName>
    </submittedName>
</protein>
<dbReference type="InterPro" id="IPR011527">
    <property type="entry name" value="ABC1_TM_dom"/>
</dbReference>
<feature type="transmembrane region" description="Helical" evidence="9">
    <location>
        <begin position="126"/>
        <end position="149"/>
    </location>
</feature>
<dbReference type="PROSITE" id="PS50893">
    <property type="entry name" value="ABC_TRANSPORTER_2"/>
    <property type="match status" value="1"/>
</dbReference>
<dbReference type="GO" id="GO:0015421">
    <property type="term" value="F:ABC-type oligopeptide transporter activity"/>
    <property type="evidence" value="ECO:0007669"/>
    <property type="project" value="TreeGrafter"/>
</dbReference>
<feature type="transmembrane region" description="Helical" evidence="9">
    <location>
        <begin position="60"/>
        <end position="85"/>
    </location>
</feature>
<sequence length="577" mass="63708">MTKLITFLKPYRTRITVMLMLLFAQTLGTLYLPTLTADIINSGIIKGKLNVVWMTGGMMLVVAFIAAVAAVWGTYLSTTVATHLGQDIRSRLFRRVQSFSTNDFNRFGAASLITRSTNDVTQVQQAFSIIVQMLLPAPFMTVAGLILAFSKDRLLAFMLLGFMIVILVAMALVAKKIGPLFERLQKQLDKINQTVRERIIGVRVIRAFNQTQAETKKTNQTFEVYGSTAIKANKIFAILLPLVMLMMNLLTVLFIWFGGQQVVSGNMAIGDIMAMIEYAVLTLMYLLMGVAVFLFIPRAQTCAKRIHAVLSVQPELTEQALQPQISAENKQAKVVFDHVTFSYKGAEQPVLQDVNFTLKKGQTTAIIGSTGAGKSTLIHLLMRLYDAQSGRILVDGRDVQSYELSDLRTKLGVVPQKAFLFSGTIATNLKHGNPVASVEDMHHAAAVAQIDDFIRADPRGLDQPVDKGGTNFSGGQRQRLAIARAIIKHPEIYVFDDSFSALDFKTDAKLRAALKAEVHDSATLIIAQRISTIIDADQIIVLDEGRIVGIGTHSELMQTCQVYQQIARSQFSEEELA</sequence>
<dbReference type="RefSeq" id="WP_089121124.1">
    <property type="nucleotide sequence ID" value="NZ_BCMI01000010.1"/>
</dbReference>
<dbReference type="Gene3D" id="1.20.1560.10">
    <property type="entry name" value="ABC transporter type 1, transmembrane domain"/>
    <property type="match status" value="1"/>
</dbReference>
<evidence type="ECO:0000256" key="7">
    <source>
        <dbReference type="ARBA" id="ARBA00022989"/>
    </source>
</evidence>
<evidence type="ECO:0000256" key="3">
    <source>
        <dbReference type="ARBA" id="ARBA00022475"/>
    </source>
</evidence>
<dbReference type="GO" id="GO:0005524">
    <property type="term" value="F:ATP binding"/>
    <property type="evidence" value="ECO:0007669"/>
    <property type="project" value="UniProtKB-KW"/>
</dbReference>
<feature type="transmembrane region" description="Helical" evidence="9">
    <location>
        <begin position="235"/>
        <end position="258"/>
    </location>
</feature>
<dbReference type="SMART" id="SM00382">
    <property type="entry name" value="AAA"/>
    <property type="match status" value="1"/>
</dbReference>
<dbReference type="PROSITE" id="PS00211">
    <property type="entry name" value="ABC_TRANSPORTER_1"/>
    <property type="match status" value="1"/>
</dbReference>
<dbReference type="EMBL" id="BCMI01000010">
    <property type="protein sequence ID" value="GAX05963.1"/>
    <property type="molecule type" value="Genomic_DNA"/>
</dbReference>
<evidence type="ECO:0000313" key="12">
    <source>
        <dbReference type="EMBL" id="GAX05963.1"/>
    </source>
</evidence>
<proteinExistence type="predicted"/>
<feature type="transmembrane region" description="Helical" evidence="9">
    <location>
        <begin position="155"/>
        <end position="174"/>
    </location>
</feature>
<gene>
    <name evidence="12" type="primary">mdlB_8</name>
    <name evidence="12" type="ORF">IWT25_01288</name>
</gene>
<keyword evidence="4 9" id="KW-0812">Transmembrane</keyword>
<keyword evidence="2" id="KW-0813">Transport</keyword>
<dbReference type="FunFam" id="3.40.50.300:FF:000854">
    <property type="entry name" value="Multidrug ABC transporter ATP-binding protein"/>
    <property type="match status" value="1"/>
</dbReference>
<accession>A0A1Z5IW21</accession>
<evidence type="ECO:0000256" key="2">
    <source>
        <dbReference type="ARBA" id="ARBA00022448"/>
    </source>
</evidence>
<comment type="subcellular location">
    <subcellularLocation>
        <location evidence="1">Cell membrane</location>
        <topology evidence="1">Multi-pass membrane protein</topology>
    </subcellularLocation>
</comment>
<dbReference type="AlphaFoldDB" id="A0A1Z5IW21"/>
<dbReference type="GO" id="GO:0016887">
    <property type="term" value="F:ATP hydrolysis activity"/>
    <property type="evidence" value="ECO:0007669"/>
    <property type="project" value="InterPro"/>
</dbReference>
<dbReference type="PANTHER" id="PTHR43394:SF1">
    <property type="entry name" value="ATP-BINDING CASSETTE SUB-FAMILY B MEMBER 10, MITOCHONDRIAL"/>
    <property type="match status" value="1"/>
</dbReference>
<keyword evidence="7 9" id="KW-1133">Transmembrane helix</keyword>
<evidence type="ECO:0000313" key="13">
    <source>
        <dbReference type="Proteomes" id="UP000198414"/>
    </source>
</evidence>
<dbReference type="PANTHER" id="PTHR43394">
    <property type="entry name" value="ATP-DEPENDENT PERMEASE MDL1, MITOCHONDRIAL"/>
    <property type="match status" value="1"/>
</dbReference>
<dbReference type="SUPFAM" id="SSF90123">
    <property type="entry name" value="ABC transporter transmembrane region"/>
    <property type="match status" value="1"/>
</dbReference>
<evidence type="ECO:0000256" key="9">
    <source>
        <dbReference type="SAM" id="Phobius"/>
    </source>
</evidence>
<evidence type="ECO:0000256" key="8">
    <source>
        <dbReference type="ARBA" id="ARBA00023136"/>
    </source>
</evidence>
<organism evidence="12 13">
    <name type="scientific">Secundilactobacillus pentosiphilus</name>
    <dbReference type="NCBI Taxonomy" id="1714682"/>
    <lineage>
        <taxon>Bacteria</taxon>
        <taxon>Bacillati</taxon>
        <taxon>Bacillota</taxon>
        <taxon>Bacilli</taxon>
        <taxon>Lactobacillales</taxon>
        <taxon>Lactobacillaceae</taxon>
        <taxon>Secundilactobacillus</taxon>
    </lineage>
</organism>
<evidence type="ECO:0000256" key="5">
    <source>
        <dbReference type="ARBA" id="ARBA00022741"/>
    </source>
</evidence>
<comment type="caution">
    <text evidence="12">The sequence shown here is derived from an EMBL/GenBank/DDBJ whole genome shotgun (WGS) entry which is preliminary data.</text>
</comment>
<evidence type="ECO:0000259" key="10">
    <source>
        <dbReference type="PROSITE" id="PS50893"/>
    </source>
</evidence>
<dbReference type="InterPro" id="IPR027417">
    <property type="entry name" value="P-loop_NTPase"/>
</dbReference>
<evidence type="ECO:0000259" key="11">
    <source>
        <dbReference type="PROSITE" id="PS50929"/>
    </source>
</evidence>
<dbReference type="InterPro" id="IPR017871">
    <property type="entry name" value="ABC_transporter-like_CS"/>
</dbReference>
<dbReference type="Pfam" id="PF00664">
    <property type="entry name" value="ABC_membrane"/>
    <property type="match status" value="1"/>
</dbReference>
<keyword evidence="8 9" id="KW-0472">Membrane</keyword>
<feature type="domain" description="ABC transmembrane type-1" evidence="11">
    <location>
        <begin position="17"/>
        <end position="298"/>
    </location>
</feature>
<evidence type="ECO:0000256" key="1">
    <source>
        <dbReference type="ARBA" id="ARBA00004651"/>
    </source>
</evidence>
<dbReference type="InterPro" id="IPR003439">
    <property type="entry name" value="ABC_transporter-like_ATP-bd"/>
</dbReference>
<dbReference type="PROSITE" id="PS50929">
    <property type="entry name" value="ABC_TM1F"/>
    <property type="match status" value="1"/>
</dbReference>
<dbReference type="InterPro" id="IPR036640">
    <property type="entry name" value="ABC1_TM_sf"/>
</dbReference>
<evidence type="ECO:0000256" key="4">
    <source>
        <dbReference type="ARBA" id="ARBA00022692"/>
    </source>
</evidence>
<dbReference type="InterPro" id="IPR003593">
    <property type="entry name" value="AAA+_ATPase"/>
</dbReference>
<dbReference type="GO" id="GO:0005886">
    <property type="term" value="C:plasma membrane"/>
    <property type="evidence" value="ECO:0007669"/>
    <property type="project" value="UniProtKB-SubCell"/>
</dbReference>
<evidence type="ECO:0000256" key="6">
    <source>
        <dbReference type="ARBA" id="ARBA00022840"/>
    </source>
</evidence>
<feature type="transmembrane region" description="Helical" evidence="9">
    <location>
        <begin position="278"/>
        <end position="296"/>
    </location>
</feature>
<keyword evidence="6 12" id="KW-0067">ATP-binding</keyword>
<dbReference type="Pfam" id="PF00005">
    <property type="entry name" value="ABC_tran"/>
    <property type="match status" value="1"/>
</dbReference>
<dbReference type="Proteomes" id="UP000198414">
    <property type="component" value="Unassembled WGS sequence"/>
</dbReference>